<evidence type="ECO:0000256" key="2">
    <source>
        <dbReference type="ARBA" id="ARBA00022490"/>
    </source>
</evidence>
<name>A0A6J8BLR4_MYTCO</name>
<comment type="subcellular location">
    <subcellularLocation>
        <location evidence="1">Cytoplasm</location>
    </subcellularLocation>
</comment>
<dbReference type="Gene3D" id="3.30.710.10">
    <property type="entry name" value="Potassium Channel Kv1.1, Chain A"/>
    <property type="match status" value="1"/>
</dbReference>
<dbReference type="GO" id="GO:0022008">
    <property type="term" value="P:neurogenesis"/>
    <property type="evidence" value="ECO:0007669"/>
    <property type="project" value="TreeGrafter"/>
</dbReference>
<dbReference type="Pfam" id="PF08005">
    <property type="entry name" value="PHR"/>
    <property type="match status" value="1"/>
</dbReference>
<dbReference type="InterPro" id="IPR011333">
    <property type="entry name" value="SKP1/BTB/POZ_sf"/>
</dbReference>
<dbReference type="Gene3D" id="2.60.120.820">
    <property type="entry name" value="PHR domain"/>
    <property type="match status" value="1"/>
</dbReference>
<evidence type="ECO:0000256" key="1">
    <source>
        <dbReference type="ARBA" id="ARBA00004496"/>
    </source>
</evidence>
<dbReference type="InterPro" id="IPR012983">
    <property type="entry name" value="PHR"/>
</dbReference>
<reference evidence="4 5" key="1">
    <citation type="submission" date="2020-06" db="EMBL/GenBank/DDBJ databases">
        <authorList>
            <person name="Li R."/>
            <person name="Bekaert M."/>
        </authorList>
    </citation>
    <scope>NUCLEOTIDE SEQUENCE [LARGE SCALE GENOMIC DNA]</scope>
    <source>
        <strain evidence="5">wild</strain>
    </source>
</reference>
<dbReference type="InterPro" id="IPR011705">
    <property type="entry name" value="BACK"/>
</dbReference>
<dbReference type="SMART" id="SM00875">
    <property type="entry name" value="BACK"/>
    <property type="match status" value="1"/>
</dbReference>
<dbReference type="Pfam" id="PF00651">
    <property type="entry name" value="BTB"/>
    <property type="match status" value="1"/>
</dbReference>
<dbReference type="InterPro" id="IPR000210">
    <property type="entry name" value="BTB/POZ_dom"/>
</dbReference>
<organism evidence="4 5">
    <name type="scientific">Mytilus coruscus</name>
    <name type="common">Sea mussel</name>
    <dbReference type="NCBI Taxonomy" id="42192"/>
    <lineage>
        <taxon>Eukaryota</taxon>
        <taxon>Metazoa</taxon>
        <taxon>Spiralia</taxon>
        <taxon>Lophotrochozoa</taxon>
        <taxon>Mollusca</taxon>
        <taxon>Bivalvia</taxon>
        <taxon>Autobranchia</taxon>
        <taxon>Pteriomorphia</taxon>
        <taxon>Mytilida</taxon>
        <taxon>Mytiloidea</taxon>
        <taxon>Mytilidae</taxon>
        <taxon>Mytilinae</taxon>
        <taxon>Mytilus</taxon>
    </lineage>
</organism>
<accession>A0A6J8BLR4</accession>
<dbReference type="EMBL" id="CACVKT020003630">
    <property type="protein sequence ID" value="CAC5384713.1"/>
    <property type="molecule type" value="Genomic_DNA"/>
</dbReference>
<evidence type="ECO:0000259" key="3">
    <source>
        <dbReference type="PROSITE" id="PS50097"/>
    </source>
</evidence>
<dbReference type="OrthoDB" id="9979965at2759"/>
<dbReference type="AlphaFoldDB" id="A0A6J8BLR4"/>
<evidence type="ECO:0000313" key="5">
    <source>
        <dbReference type="Proteomes" id="UP000507470"/>
    </source>
</evidence>
<protein>
    <submittedName>
        <fullName evidence="4">BTBD3_6</fullName>
    </submittedName>
</protein>
<keyword evidence="2" id="KW-0963">Cytoplasm</keyword>
<gene>
    <name evidence="4" type="ORF">MCOR_20324</name>
</gene>
<dbReference type="GO" id="GO:0005829">
    <property type="term" value="C:cytosol"/>
    <property type="evidence" value="ECO:0007669"/>
    <property type="project" value="TreeGrafter"/>
</dbReference>
<proteinExistence type="predicted"/>
<dbReference type="Gene3D" id="1.25.40.420">
    <property type="match status" value="1"/>
</dbReference>
<dbReference type="InterPro" id="IPR038648">
    <property type="entry name" value="PHR_sf"/>
</dbReference>
<dbReference type="PANTHER" id="PTHR45774">
    <property type="entry name" value="BTB/POZ DOMAIN-CONTAINING"/>
    <property type="match status" value="1"/>
</dbReference>
<feature type="domain" description="BTB" evidence="3">
    <location>
        <begin position="11"/>
        <end position="78"/>
    </location>
</feature>
<sequence length="405" mass="46168">MKYMLDNQLMCDVTFHVGSDKSPIKAHKYMLASASPVFYSMFEGPLSEKGDVDIVDITPEYFDMMLQYIYTEKFVIDAKNIKGLLYGSEKYMLQTLKDKCSDFLTSSVNGDHACVVFQTAHDFHMKDLETDALNFIFKKGRACFESDDFLHLSSDCLTLIVESDKLYCDEPTIYQRMVQWAKLRCEEHSMPTTDENVRKSLGDLLYLIRFPSMTSKYFTDEVSSTNILTFEERVRVYEHFNDKKTDIFSSKLRMPHSIRVQRCEDSSTFWAVDGSTDCIDFQTSDNAKLSAILLFGSTNYSGSHDVKVQILQGSTILSTTQTQFYSIPDQEIYKISLDSPVKVVAETRYSIRLTMKGPYTFKGKNYLKKVTISGDFAVTFLSSSLPSPNGTNEIDGQIPGLIFEL</sequence>
<evidence type="ECO:0000313" key="4">
    <source>
        <dbReference type="EMBL" id="CAC5384713.1"/>
    </source>
</evidence>
<keyword evidence="5" id="KW-1185">Reference proteome</keyword>
<dbReference type="Proteomes" id="UP000507470">
    <property type="component" value="Unassembled WGS sequence"/>
</dbReference>
<dbReference type="Pfam" id="PF07707">
    <property type="entry name" value="BACK"/>
    <property type="match status" value="1"/>
</dbReference>
<dbReference type="PANTHER" id="PTHR45774:SF3">
    <property type="entry name" value="BTB (POZ) DOMAIN-CONTAINING 2B-RELATED"/>
    <property type="match status" value="1"/>
</dbReference>
<dbReference type="SUPFAM" id="SSF54695">
    <property type="entry name" value="POZ domain"/>
    <property type="match status" value="1"/>
</dbReference>
<dbReference type="SMART" id="SM00225">
    <property type="entry name" value="BTB"/>
    <property type="match status" value="1"/>
</dbReference>
<dbReference type="PROSITE" id="PS50097">
    <property type="entry name" value="BTB"/>
    <property type="match status" value="1"/>
</dbReference>